<dbReference type="PROSITE" id="PS50878">
    <property type="entry name" value="RT_POL"/>
    <property type="match status" value="1"/>
</dbReference>
<dbReference type="InterPro" id="IPR000477">
    <property type="entry name" value="RT_dom"/>
</dbReference>
<dbReference type="Gene3D" id="3.30.70.270">
    <property type="match status" value="2"/>
</dbReference>
<dbReference type="Gene3D" id="3.10.10.10">
    <property type="entry name" value="HIV Type 1 Reverse Transcriptase, subunit A, domain 1"/>
    <property type="match status" value="1"/>
</dbReference>
<reference evidence="1" key="1">
    <citation type="submission" date="2020-04" db="EMBL/GenBank/DDBJ databases">
        <authorList>
            <person name="Alioto T."/>
            <person name="Alioto T."/>
            <person name="Gomez Garrido J."/>
        </authorList>
    </citation>
    <scope>NUCLEOTIDE SEQUENCE</scope>
    <source>
        <strain evidence="1">A484AB</strain>
    </source>
</reference>
<dbReference type="OrthoDB" id="10068564at2759"/>
<evidence type="ECO:0000313" key="1">
    <source>
        <dbReference type="EMBL" id="CAB4011728.1"/>
    </source>
</evidence>
<comment type="caution">
    <text evidence="1">The sequence shown here is derived from an EMBL/GenBank/DDBJ whole genome shotgun (WGS) entry which is preliminary data.</text>
</comment>
<accession>A0A7D9ELH2</accession>
<name>A0A7D9ELH2_PARCT</name>
<dbReference type="InterPro" id="IPR043128">
    <property type="entry name" value="Rev_trsase/Diguanyl_cyclase"/>
</dbReference>
<dbReference type="Pfam" id="PF00078">
    <property type="entry name" value="RVT_1"/>
    <property type="match status" value="1"/>
</dbReference>
<dbReference type="InterPro" id="IPR043502">
    <property type="entry name" value="DNA/RNA_pol_sf"/>
</dbReference>
<dbReference type="EMBL" id="CACRXK020007249">
    <property type="protein sequence ID" value="CAB4011728.1"/>
    <property type="molecule type" value="Genomic_DNA"/>
</dbReference>
<keyword evidence="2" id="KW-1185">Reference proteome</keyword>
<dbReference type="SUPFAM" id="SSF56672">
    <property type="entry name" value="DNA/RNA polymerases"/>
    <property type="match status" value="1"/>
</dbReference>
<dbReference type="PANTHER" id="PTHR37984:SF8">
    <property type="entry name" value="CCHC-TYPE DOMAIN-CONTAINING PROTEIN"/>
    <property type="match status" value="1"/>
</dbReference>
<dbReference type="PANTHER" id="PTHR37984">
    <property type="entry name" value="PROTEIN CBG26694"/>
    <property type="match status" value="1"/>
</dbReference>
<dbReference type="InterPro" id="IPR050951">
    <property type="entry name" value="Retrovirus_Pol_polyprotein"/>
</dbReference>
<protein>
    <submittedName>
        <fullName evidence="1">Uncharacterized protein</fullName>
    </submittedName>
</protein>
<dbReference type="Proteomes" id="UP001152795">
    <property type="component" value="Unassembled WGS sequence"/>
</dbReference>
<proteinExistence type="predicted"/>
<organism evidence="1 2">
    <name type="scientific">Paramuricea clavata</name>
    <name type="common">Red gorgonian</name>
    <name type="synonym">Violescent sea-whip</name>
    <dbReference type="NCBI Taxonomy" id="317549"/>
    <lineage>
        <taxon>Eukaryota</taxon>
        <taxon>Metazoa</taxon>
        <taxon>Cnidaria</taxon>
        <taxon>Anthozoa</taxon>
        <taxon>Octocorallia</taxon>
        <taxon>Malacalcyonacea</taxon>
        <taxon>Plexauridae</taxon>
        <taxon>Paramuricea</taxon>
    </lineage>
</organism>
<evidence type="ECO:0000313" key="2">
    <source>
        <dbReference type="Proteomes" id="UP001152795"/>
    </source>
</evidence>
<dbReference type="AlphaFoldDB" id="A0A7D9ELH2"/>
<gene>
    <name evidence="1" type="ORF">PACLA_8A054996</name>
</gene>
<sequence>MHTPWGRYRWTRLPFGISSAPEEFQRRIHDVLCGLDGIINIADDIIVSRGDSLQAATRDHDQSLLKLLKRLTSHNLTLNPDKITFKSHTAPFMGHILTPDGLKPSAEVAKAVHEMPKPEDKAATRHFLGTITYLFKFRPNLSEIVRPLPDLTHIKQEFIWADQHSEGFTKAK</sequence>